<evidence type="ECO:0008006" key="3">
    <source>
        <dbReference type="Google" id="ProtNLM"/>
    </source>
</evidence>
<evidence type="ECO:0000313" key="1">
    <source>
        <dbReference type="EMBL" id="MBB4735023.1"/>
    </source>
</evidence>
<comment type="caution">
    <text evidence="1">The sequence shown here is derived from an EMBL/GenBank/DDBJ whole genome shotgun (WGS) entry which is preliminary data.</text>
</comment>
<organism evidence="1 2">
    <name type="scientific">Micrococcus cohnii</name>
    <dbReference type="NCBI Taxonomy" id="993416"/>
    <lineage>
        <taxon>Bacteria</taxon>
        <taxon>Bacillati</taxon>
        <taxon>Actinomycetota</taxon>
        <taxon>Actinomycetes</taxon>
        <taxon>Micrococcales</taxon>
        <taxon>Micrococcaceae</taxon>
        <taxon>Micrococcus</taxon>
    </lineage>
</organism>
<dbReference type="EMBL" id="JACHNA010000001">
    <property type="protein sequence ID" value="MBB4735023.1"/>
    <property type="molecule type" value="Genomic_DNA"/>
</dbReference>
<reference evidence="1 2" key="1">
    <citation type="submission" date="2020-08" db="EMBL/GenBank/DDBJ databases">
        <title>Sequencing the genomes of 1000 actinobacteria strains.</title>
        <authorList>
            <person name="Klenk H.-P."/>
        </authorList>
    </citation>
    <scope>NUCLEOTIDE SEQUENCE [LARGE SCALE GENOMIC DNA]</scope>
    <source>
        <strain evidence="1 2">DSM 23974</strain>
    </source>
</reference>
<accession>A0A7W7GMT4</accession>
<dbReference type="RefSeq" id="WP_184241039.1">
    <property type="nucleotide sequence ID" value="NZ_JACHNA010000001.1"/>
</dbReference>
<keyword evidence="2" id="KW-1185">Reference proteome</keyword>
<dbReference type="AlphaFoldDB" id="A0A7W7GMT4"/>
<evidence type="ECO:0000313" key="2">
    <source>
        <dbReference type="Proteomes" id="UP000540191"/>
    </source>
</evidence>
<dbReference type="Gene3D" id="3.40.50.1820">
    <property type="entry name" value="alpha/beta hydrolase"/>
    <property type="match status" value="1"/>
</dbReference>
<protein>
    <recommendedName>
        <fullName evidence="3">Alpha/beta hydrolase</fullName>
    </recommendedName>
</protein>
<name>A0A7W7GMT4_9MICC</name>
<gene>
    <name evidence="1" type="ORF">HDA30_000531</name>
</gene>
<dbReference type="Proteomes" id="UP000540191">
    <property type="component" value="Unassembled WGS sequence"/>
</dbReference>
<dbReference type="InterPro" id="IPR029058">
    <property type="entry name" value="AB_hydrolase_fold"/>
</dbReference>
<sequence length="309" mass="33675">MQRPRRLSRWSAETRYASAQEFVSVRPQRGLHSVPVGESVVDLLIEDRGAPVTLIVFNASLSSRVRLLPAFQGNRLAEDCGVNLIAVSDPATARGDLDLGWYLGDDLTGPLPEQLGPVLHHAARCLGGVRTVLFGSSGGGYSAIRYAPHLPDALVLAVNPRLDMQASPAAGLDRYLDVAHPSAQTEAQRTAVIERFVRRRPVEPGTGAFTNDVLIYQNRADQRFFNHQFTPFLQLARGERRLYVRTDDNGPGHVAIPSDTVREILSALADLSLRPARAIAAAGFARPEPVTVADRLASVVGGVRARRRR</sequence>
<proteinExistence type="predicted"/>
<dbReference type="SUPFAM" id="SSF53474">
    <property type="entry name" value="alpha/beta-Hydrolases"/>
    <property type="match status" value="1"/>
</dbReference>